<dbReference type="PANTHER" id="PTHR31321:SF87">
    <property type="entry name" value="PECTINESTERASE 63-RELATED"/>
    <property type="match status" value="1"/>
</dbReference>
<comment type="similarity">
    <text evidence="3">Belongs to the pectinesterase family.</text>
</comment>
<evidence type="ECO:0000256" key="8">
    <source>
        <dbReference type="ARBA" id="ARBA00047928"/>
    </source>
</evidence>
<organism evidence="12 13">
    <name type="scientific">Solanum commersonii</name>
    <name type="common">Commerson's wild potato</name>
    <name type="synonym">Commerson's nightshade</name>
    <dbReference type="NCBI Taxonomy" id="4109"/>
    <lineage>
        <taxon>Eukaryota</taxon>
        <taxon>Viridiplantae</taxon>
        <taxon>Streptophyta</taxon>
        <taxon>Embryophyta</taxon>
        <taxon>Tracheophyta</taxon>
        <taxon>Spermatophyta</taxon>
        <taxon>Magnoliopsida</taxon>
        <taxon>eudicotyledons</taxon>
        <taxon>Gunneridae</taxon>
        <taxon>Pentapetalae</taxon>
        <taxon>asterids</taxon>
        <taxon>lamiids</taxon>
        <taxon>Solanales</taxon>
        <taxon>Solanaceae</taxon>
        <taxon>Solanoideae</taxon>
        <taxon>Solaneae</taxon>
        <taxon>Solanum</taxon>
    </lineage>
</organism>
<protein>
    <recommendedName>
        <fullName evidence="4 10">Pectinesterase</fullName>
        <ecNumber evidence="4 10">3.1.1.11</ecNumber>
    </recommendedName>
</protein>
<sequence>MSGKNTIFALETIVLTILLFIPRVFSDDTIPIPADKSQLSSWFEANVKPLDARKYTLDPALVAAEANKTIIKVRTDGSGDFKTLTEAVKSIPEGNKRRVIIWIGGEITLKKSKLREINLLLHYMETLKMSQILYFMELQNNILLLKVPLSLLNLNISVLLISTSWYNTAPRPDGKMELAQAAALRIGGDKASLYNCKMFGFQDTFCDDSGKHFFKDCYIEGTVDFIFGNGKSIYLNTEAHVIPGDPMAMVTAHARDAENVDSGYSFVHCTITGTGNTAYLGRAWKPFGKVVFLYSDMTDVVHPEGWSNNGKPENDKSVFYGEYNCKGAGAALEKRVGFTKKLSDAEAKPFISLAYIEGSKWLLPPVTL</sequence>
<keyword evidence="5" id="KW-0964">Secreted</keyword>
<evidence type="ECO:0000256" key="10">
    <source>
        <dbReference type="RuleBase" id="RU000589"/>
    </source>
</evidence>
<dbReference type="Gene3D" id="2.160.20.10">
    <property type="entry name" value="Single-stranded right-handed beta-helix, Pectin lyase-like"/>
    <property type="match status" value="2"/>
</dbReference>
<name>A0A9J5Z382_SOLCO</name>
<dbReference type="GO" id="GO:0030599">
    <property type="term" value="F:pectinesterase activity"/>
    <property type="evidence" value="ECO:0007669"/>
    <property type="project" value="UniProtKB-UniRule"/>
</dbReference>
<keyword evidence="6 10" id="KW-0378">Hydrolase</keyword>
<keyword evidence="10" id="KW-0732">Signal</keyword>
<dbReference type="EC" id="3.1.1.11" evidence="4 10"/>
<evidence type="ECO:0000313" key="12">
    <source>
        <dbReference type="EMBL" id="KAG5607411.1"/>
    </source>
</evidence>
<accession>A0A9J5Z382</accession>
<dbReference type="Proteomes" id="UP000824120">
    <property type="component" value="Chromosome 5"/>
</dbReference>
<dbReference type="Pfam" id="PF01095">
    <property type="entry name" value="Pectinesterase"/>
    <property type="match status" value="1"/>
</dbReference>
<evidence type="ECO:0000256" key="4">
    <source>
        <dbReference type="ARBA" id="ARBA00013229"/>
    </source>
</evidence>
<proteinExistence type="inferred from homology"/>
<dbReference type="InterPro" id="IPR011050">
    <property type="entry name" value="Pectin_lyase_fold/virulence"/>
</dbReference>
<evidence type="ECO:0000313" key="13">
    <source>
        <dbReference type="Proteomes" id="UP000824120"/>
    </source>
</evidence>
<feature type="active site" evidence="9">
    <location>
        <position position="224"/>
    </location>
</feature>
<reference evidence="12 13" key="1">
    <citation type="submission" date="2020-09" db="EMBL/GenBank/DDBJ databases">
        <title>De no assembly of potato wild relative species, Solanum commersonii.</title>
        <authorList>
            <person name="Cho K."/>
        </authorList>
    </citation>
    <scope>NUCLEOTIDE SEQUENCE [LARGE SCALE GENOMIC DNA]</scope>
    <source>
        <strain evidence="12">LZ3.2</strain>
        <tissue evidence="12">Leaf</tissue>
    </source>
</reference>
<keyword evidence="7 10" id="KW-0063">Aspartyl esterase</keyword>
<comment type="pathway">
    <text evidence="2 10">Glycan metabolism; pectin degradation; 2-dehydro-3-deoxy-D-gluconate from pectin: step 1/5.</text>
</comment>
<feature type="domain" description="Pectinesterase catalytic" evidence="11">
    <location>
        <begin position="179"/>
        <end position="358"/>
    </location>
</feature>
<dbReference type="OrthoDB" id="2019149at2759"/>
<evidence type="ECO:0000256" key="3">
    <source>
        <dbReference type="ARBA" id="ARBA00008891"/>
    </source>
</evidence>
<dbReference type="PANTHER" id="PTHR31321">
    <property type="entry name" value="ACYL-COA THIOESTER HYDROLASE YBHC-RELATED"/>
    <property type="match status" value="1"/>
</dbReference>
<dbReference type="PROSITE" id="PS00503">
    <property type="entry name" value="PECTINESTERASE_2"/>
    <property type="match status" value="1"/>
</dbReference>
<dbReference type="GO" id="GO:0042545">
    <property type="term" value="P:cell wall modification"/>
    <property type="evidence" value="ECO:0007669"/>
    <property type="project" value="UniProtKB-UniRule"/>
</dbReference>
<dbReference type="GO" id="GO:0045490">
    <property type="term" value="P:pectin catabolic process"/>
    <property type="evidence" value="ECO:0007669"/>
    <property type="project" value="UniProtKB-UniRule"/>
</dbReference>
<dbReference type="InterPro" id="IPR033131">
    <property type="entry name" value="Pectinesterase_Asp_AS"/>
</dbReference>
<evidence type="ECO:0000256" key="9">
    <source>
        <dbReference type="PROSITE-ProRule" id="PRU10040"/>
    </source>
</evidence>
<dbReference type="GO" id="GO:0005576">
    <property type="term" value="C:extracellular region"/>
    <property type="evidence" value="ECO:0007669"/>
    <property type="project" value="UniProtKB-SubCell"/>
</dbReference>
<dbReference type="AlphaFoldDB" id="A0A9J5Z382"/>
<evidence type="ECO:0000256" key="2">
    <source>
        <dbReference type="ARBA" id="ARBA00005184"/>
    </source>
</evidence>
<comment type="catalytic activity">
    <reaction evidence="8 10">
        <text>[(1-&gt;4)-alpha-D-galacturonosyl methyl ester](n) + n H2O = [(1-&gt;4)-alpha-D-galacturonosyl](n) + n methanol + n H(+)</text>
        <dbReference type="Rhea" id="RHEA:22380"/>
        <dbReference type="Rhea" id="RHEA-COMP:14570"/>
        <dbReference type="Rhea" id="RHEA-COMP:14573"/>
        <dbReference type="ChEBI" id="CHEBI:15377"/>
        <dbReference type="ChEBI" id="CHEBI:15378"/>
        <dbReference type="ChEBI" id="CHEBI:17790"/>
        <dbReference type="ChEBI" id="CHEBI:140522"/>
        <dbReference type="ChEBI" id="CHEBI:140523"/>
        <dbReference type="EC" id="3.1.1.11"/>
    </reaction>
</comment>
<keyword evidence="13" id="KW-1185">Reference proteome</keyword>
<feature type="signal peptide" evidence="10">
    <location>
        <begin position="1"/>
        <end position="26"/>
    </location>
</feature>
<dbReference type="InterPro" id="IPR000070">
    <property type="entry name" value="Pectinesterase_cat"/>
</dbReference>
<dbReference type="InterPro" id="IPR012334">
    <property type="entry name" value="Pectin_lyas_fold"/>
</dbReference>
<evidence type="ECO:0000256" key="1">
    <source>
        <dbReference type="ARBA" id="ARBA00004613"/>
    </source>
</evidence>
<feature type="chain" id="PRO_5039963394" description="Pectinesterase" evidence="10">
    <location>
        <begin position="27"/>
        <end position="368"/>
    </location>
</feature>
<evidence type="ECO:0000256" key="6">
    <source>
        <dbReference type="ARBA" id="ARBA00022801"/>
    </source>
</evidence>
<dbReference type="EMBL" id="JACXVP010000005">
    <property type="protein sequence ID" value="KAG5607411.1"/>
    <property type="molecule type" value="Genomic_DNA"/>
</dbReference>
<gene>
    <name evidence="12" type="ORF">H5410_028903</name>
</gene>
<dbReference type="SUPFAM" id="SSF51126">
    <property type="entry name" value="Pectin lyase-like"/>
    <property type="match status" value="2"/>
</dbReference>
<comment type="subcellular location">
    <subcellularLocation>
        <location evidence="1">Secreted</location>
    </subcellularLocation>
</comment>
<comment type="caution">
    <text evidence="12">The sequence shown here is derived from an EMBL/GenBank/DDBJ whole genome shotgun (WGS) entry which is preliminary data.</text>
</comment>
<evidence type="ECO:0000256" key="7">
    <source>
        <dbReference type="ARBA" id="ARBA00023085"/>
    </source>
</evidence>
<evidence type="ECO:0000259" key="11">
    <source>
        <dbReference type="Pfam" id="PF01095"/>
    </source>
</evidence>
<evidence type="ECO:0000256" key="5">
    <source>
        <dbReference type="ARBA" id="ARBA00022525"/>
    </source>
</evidence>